<reference evidence="2" key="1">
    <citation type="submission" date="2016-12" db="EMBL/GenBank/DDBJ databases">
        <title>The genomes of Aspergillus section Nigri reveals drivers in fungal speciation.</title>
        <authorList>
            <consortium name="DOE Joint Genome Institute"/>
            <person name="Vesth T.C."/>
            <person name="Nybo J."/>
            <person name="Theobald S."/>
            <person name="Brandl J."/>
            <person name="Frisvad J.C."/>
            <person name="Nielsen K.F."/>
            <person name="Lyhne E.K."/>
            <person name="Kogle M.E."/>
            <person name="Kuo A."/>
            <person name="Riley R."/>
            <person name="Clum A."/>
            <person name="Nolan M."/>
            <person name="Lipzen A."/>
            <person name="Salamov A."/>
            <person name="Henrissat B."/>
            <person name="Wiebenga A."/>
            <person name="De Vries R.P."/>
            <person name="Grigoriev I.V."/>
            <person name="Mortensen U.H."/>
            <person name="Andersen M.R."/>
            <person name="Baker S.E."/>
        </authorList>
    </citation>
    <scope>NUCLEOTIDE SEQUENCE [LARGE SCALE GENOMIC DNA]</scope>
    <source>
        <strain evidence="2">CBS 115656</strain>
    </source>
</reference>
<keyword evidence="3" id="KW-1185">Reference proteome</keyword>
<dbReference type="EMBL" id="KZ821447">
    <property type="protein sequence ID" value="PYH38557.1"/>
    <property type="molecule type" value="Genomic_DNA"/>
</dbReference>
<dbReference type="GeneID" id="37127069"/>
<accession>A0A318YX64</accession>
<dbReference type="OrthoDB" id="76567at2759"/>
<feature type="region of interest" description="Disordered" evidence="1">
    <location>
        <begin position="209"/>
        <end position="231"/>
    </location>
</feature>
<dbReference type="AlphaFoldDB" id="A0A318YX64"/>
<proteinExistence type="predicted"/>
<dbReference type="RefSeq" id="XP_025484035.1">
    <property type="nucleotide sequence ID" value="XM_025624613.1"/>
</dbReference>
<evidence type="ECO:0000256" key="1">
    <source>
        <dbReference type="SAM" id="MobiDB-lite"/>
    </source>
</evidence>
<organism evidence="2 3">
    <name type="scientific">Aspergillus neoniger (strain CBS 115656)</name>
    <dbReference type="NCBI Taxonomy" id="1448310"/>
    <lineage>
        <taxon>Eukaryota</taxon>
        <taxon>Fungi</taxon>
        <taxon>Dikarya</taxon>
        <taxon>Ascomycota</taxon>
        <taxon>Pezizomycotina</taxon>
        <taxon>Eurotiomycetes</taxon>
        <taxon>Eurotiomycetidae</taxon>
        <taxon>Eurotiales</taxon>
        <taxon>Aspergillaceae</taxon>
        <taxon>Aspergillus</taxon>
        <taxon>Aspergillus subgen. Circumdati</taxon>
    </lineage>
</organism>
<evidence type="ECO:0000313" key="3">
    <source>
        <dbReference type="Proteomes" id="UP000247647"/>
    </source>
</evidence>
<protein>
    <submittedName>
        <fullName evidence="2">Uncharacterized protein</fullName>
    </submittedName>
</protein>
<gene>
    <name evidence="2" type="ORF">BO87DRAFT_382564</name>
</gene>
<sequence length="287" mass="32187">MLLHLTRIPSSSELALIRKCPPTPYKDLQALIKAIADLQQRLETGDVSQYLSFKDVSLKDFRFIESHRKKLGSAVRFTYYPEISTLVLKVVTNTTETVHDNLYYNISSKLANMDIDIDQFVSLGASEFEGPWGLIKEGDGAFKNPAVRSDKRHWPSFVIESAVSDDSMPRLRQDAAWWIANSVGEVKVVLIINVLMKTKCIVLEKYGPEDQKSHNTRSQSKGGPNDYRPVLKSRTTVNYGAGSPHVEGDSVKLKFKDLMGRPKESSEEDVEIGHAELLELAKSVFGN</sequence>
<evidence type="ECO:0000313" key="2">
    <source>
        <dbReference type="EMBL" id="PYH38557.1"/>
    </source>
</evidence>
<name>A0A318YX64_ASPNB</name>
<dbReference type="Proteomes" id="UP000247647">
    <property type="component" value="Unassembled WGS sequence"/>
</dbReference>